<proteinExistence type="predicted"/>
<evidence type="ECO:0000313" key="2">
    <source>
        <dbReference type="Proteomes" id="UP000779508"/>
    </source>
</evidence>
<reference evidence="1 2" key="1">
    <citation type="submission" date="2021-06" db="EMBL/GenBank/DDBJ databases">
        <authorList>
            <person name="Sun Q."/>
            <person name="Li D."/>
        </authorList>
    </citation>
    <scope>NUCLEOTIDE SEQUENCE [LARGE SCALE GENOMIC DNA]</scope>
    <source>
        <strain evidence="1 2">MSJ-5</strain>
    </source>
</reference>
<comment type="caution">
    <text evidence="1">The sequence shown here is derived from an EMBL/GenBank/DDBJ whole genome shotgun (WGS) entry which is preliminary data.</text>
</comment>
<dbReference type="Proteomes" id="UP000779508">
    <property type="component" value="Unassembled WGS sequence"/>
</dbReference>
<gene>
    <name evidence="1" type="ORF">KQI88_04380</name>
</gene>
<protein>
    <submittedName>
        <fullName evidence="1">Uncharacterized protein</fullName>
    </submittedName>
</protein>
<name>A0ABS6G2L2_9FIRM</name>
<evidence type="ECO:0000313" key="1">
    <source>
        <dbReference type="EMBL" id="MBU5675645.1"/>
    </source>
</evidence>
<dbReference type="EMBL" id="JAHLQK010000001">
    <property type="protein sequence ID" value="MBU5675645.1"/>
    <property type="molecule type" value="Genomic_DNA"/>
</dbReference>
<accession>A0ABS6G2L2</accession>
<dbReference type="RefSeq" id="WP_216415110.1">
    <property type="nucleotide sequence ID" value="NZ_JAHLQK010000001.1"/>
</dbReference>
<keyword evidence="2" id="KW-1185">Reference proteome</keyword>
<sequence>MAKVISLNDYITQKKKKNYSAQSITHPIWFHEINDGIKALALRDKDLIYNNIKYNYYDEYLYFVNINHIAMDEYTFEDYLRDNINLEQSFDVVHGVEFSKGYDLNRLSENDWENIADIIVRISITIILFGEDCSIEPNKLADEYDWDSIGFDYTF</sequence>
<organism evidence="1 2">
    <name type="scientific">Alkaliphilus flagellatus</name>
    <dbReference type="NCBI Taxonomy" id="2841507"/>
    <lineage>
        <taxon>Bacteria</taxon>
        <taxon>Bacillati</taxon>
        <taxon>Bacillota</taxon>
        <taxon>Clostridia</taxon>
        <taxon>Peptostreptococcales</taxon>
        <taxon>Natronincolaceae</taxon>
        <taxon>Alkaliphilus</taxon>
    </lineage>
</organism>